<comment type="similarity">
    <text evidence="2">Belongs to the peptidase M13 family.</text>
</comment>
<dbReference type="PANTHER" id="PTHR11733">
    <property type="entry name" value="ZINC METALLOPROTEASE FAMILY M13 NEPRILYSIN-RELATED"/>
    <property type="match status" value="1"/>
</dbReference>
<dbReference type="GO" id="GO:0016485">
    <property type="term" value="P:protein processing"/>
    <property type="evidence" value="ECO:0007669"/>
    <property type="project" value="TreeGrafter"/>
</dbReference>
<protein>
    <submittedName>
        <fullName evidence="7">Uncharacterized protein LOC105261680</fullName>
    </submittedName>
</protein>
<dbReference type="PANTHER" id="PTHR11733:SF167">
    <property type="entry name" value="FI17812P1-RELATED"/>
    <property type="match status" value="1"/>
</dbReference>
<dbReference type="Gene3D" id="3.40.390.10">
    <property type="entry name" value="Collagenase (Catalytic Domain)"/>
    <property type="match status" value="2"/>
</dbReference>
<evidence type="ECO:0000259" key="4">
    <source>
        <dbReference type="Pfam" id="PF05649"/>
    </source>
</evidence>
<evidence type="ECO:0000313" key="5">
    <source>
        <dbReference type="EnsemblMetazoa" id="MDOA016760-PA"/>
    </source>
</evidence>
<dbReference type="PROSITE" id="PS51257">
    <property type="entry name" value="PROKAR_LIPOPROTEIN"/>
    <property type="match status" value="1"/>
</dbReference>
<dbReference type="InterPro" id="IPR000718">
    <property type="entry name" value="Peptidase_M13"/>
</dbReference>
<dbReference type="InterPro" id="IPR024079">
    <property type="entry name" value="MetalloPept_cat_dom_sf"/>
</dbReference>
<dbReference type="InterPro" id="IPR008753">
    <property type="entry name" value="Peptidase_M13_N"/>
</dbReference>
<reference evidence="7" key="2">
    <citation type="submission" date="2025-04" db="UniProtKB">
        <authorList>
            <consortium name="RefSeq"/>
        </authorList>
    </citation>
    <scope>IDENTIFICATION</scope>
    <source>
        <strain evidence="7">Aabys</strain>
    </source>
</reference>
<evidence type="ECO:0000313" key="7">
    <source>
        <dbReference type="RefSeq" id="XP_011291588.1"/>
    </source>
</evidence>
<dbReference type="GeneID" id="105261680"/>
<keyword evidence="6" id="KW-1185">Reference proteome</keyword>
<dbReference type="GO" id="GO:0004222">
    <property type="term" value="F:metalloendopeptidase activity"/>
    <property type="evidence" value="ECO:0007669"/>
    <property type="project" value="InterPro"/>
</dbReference>
<comment type="subcellular location">
    <subcellularLocation>
        <location evidence="1">Cell membrane</location>
        <topology evidence="1">Single-pass type II membrane protein</topology>
    </subcellularLocation>
</comment>
<evidence type="ECO:0000256" key="3">
    <source>
        <dbReference type="SAM" id="SignalP"/>
    </source>
</evidence>
<evidence type="ECO:0000256" key="1">
    <source>
        <dbReference type="ARBA" id="ARBA00004401"/>
    </source>
</evidence>
<organism evidence="5">
    <name type="scientific">Musca domestica</name>
    <name type="common">House fly</name>
    <dbReference type="NCBI Taxonomy" id="7370"/>
    <lineage>
        <taxon>Eukaryota</taxon>
        <taxon>Metazoa</taxon>
        <taxon>Ecdysozoa</taxon>
        <taxon>Arthropoda</taxon>
        <taxon>Hexapoda</taxon>
        <taxon>Insecta</taxon>
        <taxon>Pterygota</taxon>
        <taxon>Neoptera</taxon>
        <taxon>Endopterygota</taxon>
        <taxon>Diptera</taxon>
        <taxon>Brachycera</taxon>
        <taxon>Muscomorpha</taxon>
        <taxon>Muscoidea</taxon>
        <taxon>Muscidae</taxon>
        <taxon>Musca</taxon>
    </lineage>
</organism>
<feature type="signal peptide" evidence="3">
    <location>
        <begin position="1"/>
        <end position="20"/>
    </location>
</feature>
<dbReference type="GO" id="GO:0005886">
    <property type="term" value="C:plasma membrane"/>
    <property type="evidence" value="ECO:0007669"/>
    <property type="project" value="UniProtKB-SubCell"/>
</dbReference>
<name>A0A1I8NKT5_MUSDO</name>
<evidence type="ECO:0000313" key="6">
    <source>
        <dbReference type="Proteomes" id="UP001652621"/>
    </source>
</evidence>
<dbReference type="AlphaFoldDB" id="A0A1I8NKT5"/>
<dbReference type="KEGG" id="mde:105261680"/>
<dbReference type="RefSeq" id="XP_011291588.1">
    <property type="nucleotide sequence ID" value="XM_011293286.2"/>
</dbReference>
<evidence type="ECO:0000256" key="2">
    <source>
        <dbReference type="ARBA" id="ARBA00007357"/>
    </source>
</evidence>
<sequence>MKILLAHLFLVVLSFGLASCSTKDEDATAVNQNHYHHLMDNLHQNYSPCSEFYEYVCSKWPENHKENKDDYNSVGKMMYHEANVEIIEYLENSDVSGMPDHVKLVKDFYMSCAQGKDYNPLEFMHWLEREENMKWALLTPLEDKDVVFDWPSTMAIFRKYGFNDFLVELWSKAKESFEYITESQMESFKERIALPSGAMDFMDLWKTIEEFEQKFGEIQVAEPEEKKYKFKDLPYTWLRKYLSLLVKPQHVDEDKLLAINNVVCMEDLDRLVKEYDDAFLCRYLELHFLMYLQQAQDLGKANICMAMTANILDMQVEWIYEQLHPELKKEIPKIQQMFNNIIKNVNASLQGAKGDVVPQEFFGKLETMKLYVGNFPLPNMTEFLNTLYKDAKLDANDFYGNYMQLLKLTAAMQMNNAKGHLEKFYQTPTYRIFTWTFRMQYFDNINLLILPLGLLRPPLYHLAYEDIFKASGLGSIMAEGIFKPLYDLDDPANPADIDNLVDFISLYSPFEIYFSSLQPDEIKRYEGMFNTTSLQQLKQLFYINGIHYQCEEDYADEDRVSFNIINLPAFNDAFDCKLNKFLKKMT</sequence>
<dbReference type="EnsemblMetazoa" id="MDOA016760-RA">
    <property type="protein sequence ID" value="MDOA016760-PA"/>
    <property type="gene ID" value="MDOA016760"/>
</dbReference>
<dbReference type="Pfam" id="PF05649">
    <property type="entry name" value="Peptidase_M13_N"/>
    <property type="match status" value="1"/>
</dbReference>
<dbReference type="InterPro" id="IPR042089">
    <property type="entry name" value="Peptidase_M13_dom_2"/>
</dbReference>
<gene>
    <name evidence="5" type="primary">105261680</name>
    <name evidence="7" type="synonym">LOC105261680</name>
</gene>
<dbReference type="OrthoDB" id="5795773at2759"/>
<dbReference type="VEuPathDB" id="VectorBase:MDOMA2_006788"/>
<feature type="domain" description="Peptidase M13 N-terminal" evidence="4">
    <location>
        <begin position="48"/>
        <end position="175"/>
    </location>
</feature>
<keyword evidence="3" id="KW-0732">Signal</keyword>
<proteinExistence type="inferred from homology"/>
<dbReference type="PROSITE" id="PS51885">
    <property type="entry name" value="NEPRILYSIN"/>
    <property type="match status" value="1"/>
</dbReference>
<dbReference type="SUPFAM" id="SSF55486">
    <property type="entry name" value="Metalloproteases ('zincins'), catalytic domain"/>
    <property type="match status" value="1"/>
</dbReference>
<reference evidence="5" key="1">
    <citation type="submission" date="2020-05" db="UniProtKB">
        <authorList>
            <consortium name="EnsemblMetazoa"/>
        </authorList>
    </citation>
    <scope>IDENTIFICATION</scope>
    <source>
        <strain evidence="5">Aabys</strain>
    </source>
</reference>
<dbReference type="Proteomes" id="UP001652621">
    <property type="component" value="Unplaced"/>
</dbReference>
<feature type="chain" id="PRO_5044561881" evidence="3">
    <location>
        <begin position="21"/>
        <end position="586"/>
    </location>
</feature>
<accession>A0A1I8NKT5</accession>
<dbReference type="VEuPathDB" id="VectorBase:MDOA016760"/>
<dbReference type="Gene3D" id="1.10.1380.10">
    <property type="entry name" value="Neutral endopeptidase , domain2"/>
    <property type="match status" value="2"/>
</dbReference>